<feature type="compositionally biased region" description="Basic residues" evidence="1">
    <location>
        <begin position="63"/>
        <end position="79"/>
    </location>
</feature>
<proteinExistence type="predicted"/>
<accession>A0A6J4T6K9</accession>
<feature type="compositionally biased region" description="Basic and acidic residues" evidence="1">
    <location>
        <begin position="241"/>
        <end position="254"/>
    </location>
</feature>
<feature type="compositionally biased region" description="Basic and acidic residues" evidence="1">
    <location>
        <begin position="216"/>
        <end position="228"/>
    </location>
</feature>
<feature type="non-terminal residue" evidence="2">
    <location>
        <position position="254"/>
    </location>
</feature>
<dbReference type="AlphaFoldDB" id="A0A6J4T6K9"/>
<organism evidence="2">
    <name type="scientific">uncultured Sphingomonadaceae bacterium</name>
    <dbReference type="NCBI Taxonomy" id="169976"/>
    <lineage>
        <taxon>Bacteria</taxon>
        <taxon>Pseudomonadati</taxon>
        <taxon>Pseudomonadota</taxon>
        <taxon>Alphaproteobacteria</taxon>
        <taxon>Sphingomonadales</taxon>
        <taxon>Sphingomonadaceae</taxon>
        <taxon>environmental samples</taxon>
    </lineage>
</organism>
<feature type="compositionally biased region" description="Basic and acidic residues" evidence="1">
    <location>
        <begin position="151"/>
        <end position="162"/>
    </location>
</feature>
<sequence length="254" mass="28312">GGNRNLVLPGRRAARRGRPPQARLRARGAGAGRGGRRGRRARARAPAPPRRYRRPVRADPRARPRAARRRDRRRARRGRVRGDERLGPRGPVPQSRREPAGPARGRSRHRRRGGDDRGSRRRRAGGGALRDGARRARRRRAGADLSGGVRRPPDGTRPDRGARTLVRGPGHRLSPLRRRAAHRFLGGVRSRSGAQAGRHLRLELDPAHPARRRHGRRDEARTDADPRRHGPGGGRAPFPEIRADLRGGGRRERG</sequence>
<feature type="non-terminal residue" evidence="2">
    <location>
        <position position="1"/>
    </location>
</feature>
<evidence type="ECO:0000256" key="1">
    <source>
        <dbReference type="SAM" id="MobiDB-lite"/>
    </source>
</evidence>
<evidence type="ECO:0000313" key="2">
    <source>
        <dbReference type="EMBL" id="CAA9514479.1"/>
    </source>
</evidence>
<feature type="compositionally biased region" description="Basic residues" evidence="1">
    <location>
        <begin position="34"/>
        <end position="43"/>
    </location>
</feature>
<dbReference type="EMBL" id="CADCVX010000343">
    <property type="protein sequence ID" value="CAA9514479.1"/>
    <property type="molecule type" value="Genomic_DNA"/>
</dbReference>
<protein>
    <submittedName>
        <fullName evidence="2">Mg/Co/Ni transporter MgtE, CBS domain-containing</fullName>
    </submittedName>
</protein>
<name>A0A6J4T6K9_9SPHN</name>
<reference evidence="2" key="1">
    <citation type="submission" date="2020-02" db="EMBL/GenBank/DDBJ databases">
        <authorList>
            <person name="Meier V. D."/>
        </authorList>
    </citation>
    <scope>NUCLEOTIDE SEQUENCE</scope>
    <source>
        <strain evidence="2">AVDCRST_MAG91</strain>
    </source>
</reference>
<feature type="region of interest" description="Disordered" evidence="1">
    <location>
        <begin position="1"/>
        <end position="254"/>
    </location>
</feature>
<gene>
    <name evidence="2" type="ORF">AVDCRST_MAG91-1820</name>
</gene>